<evidence type="ECO:0000256" key="1">
    <source>
        <dbReference type="ARBA" id="ARBA00005854"/>
    </source>
</evidence>
<proteinExistence type="inferred from homology"/>
<sequence>MSARPLLLLDPHPRTAAMVYGPATRRRLVRDFDVRAHLRRPASDRQVDGVIEEAAVVVGQTALGRGRLERARRLKAVINVLGNWRPNIDYACAARRGVQVLSIAPAMADAVAEWILGALIVQGRGMLAAQQDFLAGREKYGIAGNRDAVSLAGATVGIIGFGNLGRRLAELLRPFGCRLLVHDPHVPAAVLAKHGALRRPLPRLLAAASHVAVTAGATRSNEGFLDAQKLDALAPGCVVVLASRAAVVDFDALASLARRGRIKLAVDVFPHEPAPARSPWRRLRQVLWSAHRAGGIPRSYELLQEMLLEDIANVMAGRRPRRLQPATARAAADASV</sequence>
<dbReference type="GO" id="GO:0016616">
    <property type="term" value="F:oxidoreductase activity, acting on the CH-OH group of donors, NAD or NADP as acceptor"/>
    <property type="evidence" value="ECO:0007669"/>
    <property type="project" value="UniProtKB-ARBA"/>
</dbReference>
<keyword evidence="6" id="KW-1185">Reference proteome</keyword>
<dbReference type="InterPro" id="IPR036291">
    <property type="entry name" value="NAD(P)-bd_dom_sf"/>
</dbReference>
<dbReference type="Pfam" id="PF02826">
    <property type="entry name" value="2-Hacid_dh_C"/>
    <property type="match status" value="1"/>
</dbReference>
<dbReference type="PANTHER" id="PTHR42789:SF1">
    <property type="entry name" value="D-ISOMER SPECIFIC 2-HYDROXYACID DEHYDROGENASE FAMILY PROTEIN (AFU_ORTHOLOGUE AFUA_6G10090)"/>
    <property type="match status" value="1"/>
</dbReference>
<dbReference type="PANTHER" id="PTHR42789">
    <property type="entry name" value="D-ISOMER SPECIFIC 2-HYDROXYACID DEHYDROGENASE FAMILY PROTEIN (AFU_ORTHOLOGUE AFUA_6G10090)"/>
    <property type="match status" value="1"/>
</dbReference>
<keyword evidence="2" id="KW-0560">Oxidoreductase</keyword>
<dbReference type="GO" id="GO:0051287">
    <property type="term" value="F:NAD binding"/>
    <property type="evidence" value="ECO:0007669"/>
    <property type="project" value="InterPro"/>
</dbReference>
<evidence type="ECO:0000256" key="3">
    <source>
        <dbReference type="ARBA" id="ARBA00023027"/>
    </source>
</evidence>
<accession>A0A930UID7</accession>
<organism evidence="5 6">
    <name type="scientific">Candidatus Amphirhobacter heronislandensis</name>
    <dbReference type="NCBI Taxonomy" id="1732024"/>
    <lineage>
        <taxon>Bacteria</taxon>
        <taxon>Pseudomonadati</taxon>
        <taxon>Pseudomonadota</taxon>
        <taxon>Gammaproteobacteria</taxon>
        <taxon>Candidatus Tethybacterales</taxon>
        <taxon>Candidatus Tethybacteraceae</taxon>
        <taxon>Candidatus Amphirhobacter</taxon>
    </lineage>
</organism>
<comment type="caution">
    <text evidence="5">The sequence shown here is derived from an EMBL/GenBank/DDBJ whole genome shotgun (WGS) entry which is preliminary data.</text>
</comment>
<dbReference type="SUPFAM" id="SSF51735">
    <property type="entry name" value="NAD(P)-binding Rossmann-fold domains"/>
    <property type="match status" value="1"/>
</dbReference>
<feature type="domain" description="D-isomer specific 2-hydroxyacid dehydrogenase NAD-binding" evidence="4">
    <location>
        <begin position="143"/>
        <end position="293"/>
    </location>
</feature>
<dbReference type="EMBL" id="JADHEI010000046">
    <property type="protein sequence ID" value="MBF2735651.1"/>
    <property type="molecule type" value="Genomic_DNA"/>
</dbReference>
<evidence type="ECO:0000256" key="2">
    <source>
        <dbReference type="ARBA" id="ARBA00023002"/>
    </source>
</evidence>
<comment type="similarity">
    <text evidence="1">Belongs to the D-isomer specific 2-hydroxyacid dehydrogenase family.</text>
</comment>
<dbReference type="InterPro" id="IPR029752">
    <property type="entry name" value="D-isomer_DH_CS1"/>
</dbReference>
<dbReference type="Proteomes" id="UP000604381">
    <property type="component" value="Unassembled WGS sequence"/>
</dbReference>
<keyword evidence="3" id="KW-0520">NAD</keyword>
<dbReference type="InterPro" id="IPR006140">
    <property type="entry name" value="D-isomer_DH_NAD-bd"/>
</dbReference>
<protein>
    <submittedName>
        <fullName evidence="5">Hydroxyacid dehydrogenase</fullName>
    </submittedName>
</protein>
<evidence type="ECO:0000313" key="6">
    <source>
        <dbReference type="Proteomes" id="UP000604381"/>
    </source>
</evidence>
<dbReference type="AlphaFoldDB" id="A0A930UID7"/>
<evidence type="ECO:0000313" key="5">
    <source>
        <dbReference type="EMBL" id="MBF2735651.1"/>
    </source>
</evidence>
<gene>
    <name evidence="5" type="ORF">ISN26_06215</name>
</gene>
<dbReference type="Gene3D" id="3.40.50.720">
    <property type="entry name" value="NAD(P)-binding Rossmann-like Domain"/>
    <property type="match status" value="2"/>
</dbReference>
<evidence type="ECO:0000259" key="4">
    <source>
        <dbReference type="Pfam" id="PF02826"/>
    </source>
</evidence>
<name>A0A930UID7_9GAMM</name>
<dbReference type="PROSITE" id="PS00065">
    <property type="entry name" value="D_2_HYDROXYACID_DH_1"/>
    <property type="match status" value="1"/>
</dbReference>
<dbReference type="InterPro" id="IPR050857">
    <property type="entry name" value="D-2-hydroxyacid_DH"/>
</dbReference>
<dbReference type="SUPFAM" id="SSF52283">
    <property type="entry name" value="Formate/glycerate dehydrogenase catalytic domain-like"/>
    <property type="match status" value="1"/>
</dbReference>
<reference evidence="5" key="1">
    <citation type="submission" date="2020-10" db="EMBL/GenBank/DDBJ databases">
        <title>An improved Amphimedon queenslandica hologenome assembly reveals how three proteobacterial symbionts can extend the metabolic phenotypic of their marine sponge host.</title>
        <authorList>
            <person name="Degnan B."/>
            <person name="Degnan S."/>
            <person name="Xiang X."/>
        </authorList>
    </citation>
    <scope>NUCLEOTIDE SEQUENCE</scope>
    <source>
        <strain evidence="5">AqS2</strain>
    </source>
</reference>